<keyword evidence="4" id="KW-0472">Membrane</keyword>
<feature type="domain" description="RagB/SusD" evidence="6">
    <location>
        <begin position="321"/>
        <end position="461"/>
    </location>
</feature>
<sequence>MKTIHNLLAQLLLFMLLGLLFSCDSFVEVDLPKSQLTAEAVFEDYNTANAAMTNIYSTVRDKGILCGAPLGISNQLGNYADELVTIENPAKQGYTFYHNSLLPSSTYVSGYWNAAYNQIYAANNIIQGSQASKNLTLQQKNQLIGQSLFIRALMHFYLANIFGDIPYVAQTDYKMNSTLSRTSIKDVYKAVILDLQNAIPLLSPDYLSEERTLPNAAAAQALLARVFLYDGAYPQASNAASAVLNQTSLYGLESSTNVFLIHSKETIWQLQSELEGQNTADGSYFIFTSVPPPSLSLNNNLVASFAPADLRRVNWIKAVSKGAATYYHAFKYHEKNFTPASKEYAVVFRTAELYLIRAEARAMQGDLIGAKEDLNKIRNRSGLGNTQAAGRQEILDAVLTERRWEYFSEYGHRFFDLKRFGKLDAVLSTVKPGWDTADRLFPLPQAELAVNPNLRPQNPGY</sequence>
<comment type="subcellular location">
    <subcellularLocation>
        <location evidence="1">Cell outer membrane</location>
    </subcellularLocation>
</comment>
<evidence type="ECO:0000256" key="5">
    <source>
        <dbReference type="ARBA" id="ARBA00023237"/>
    </source>
</evidence>
<evidence type="ECO:0000256" key="3">
    <source>
        <dbReference type="ARBA" id="ARBA00022729"/>
    </source>
</evidence>
<dbReference type="Pfam" id="PF14322">
    <property type="entry name" value="SusD-like_3"/>
    <property type="match status" value="1"/>
</dbReference>
<keyword evidence="5" id="KW-0998">Cell outer membrane</keyword>
<dbReference type="Gene3D" id="1.25.40.390">
    <property type="match status" value="1"/>
</dbReference>
<dbReference type="Pfam" id="PF07980">
    <property type="entry name" value="SusD_RagB"/>
    <property type="match status" value="1"/>
</dbReference>
<dbReference type="GO" id="GO:0009279">
    <property type="term" value="C:cell outer membrane"/>
    <property type="evidence" value="ECO:0007669"/>
    <property type="project" value="UniProtKB-SubCell"/>
</dbReference>
<protein>
    <submittedName>
        <fullName evidence="8">RagB/SusD family nutrient uptake outer membrane protein</fullName>
    </submittedName>
</protein>
<comment type="similarity">
    <text evidence="2">Belongs to the SusD family.</text>
</comment>
<feature type="domain" description="SusD-like N-terminal" evidence="7">
    <location>
        <begin position="98"/>
        <end position="228"/>
    </location>
</feature>
<evidence type="ECO:0000313" key="9">
    <source>
        <dbReference type="Proteomes" id="UP000533639"/>
    </source>
</evidence>
<dbReference type="EMBL" id="CAIJDE010000040">
    <property type="protein sequence ID" value="CAC9974409.1"/>
    <property type="molecule type" value="Genomic_DNA"/>
</dbReference>
<dbReference type="SUPFAM" id="SSF48452">
    <property type="entry name" value="TPR-like"/>
    <property type="match status" value="1"/>
</dbReference>
<name>A0A9N8J1B6_9FLAO</name>
<reference evidence="8 9" key="1">
    <citation type="submission" date="2020-06" db="EMBL/GenBank/DDBJ databases">
        <authorList>
            <person name="Criscuolo A."/>
        </authorList>
    </citation>
    <scope>NUCLEOTIDE SEQUENCE [LARGE SCALE GENOMIC DNA]</scope>
    <source>
        <strain evidence="8">PXU-55</strain>
    </source>
</reference>
<dbReference type="PROSITE" id="PS51257">
    <property type="entry name" value="PROKAR_LIPOPROTEIN"/>
    <property type="match status" value="1"/>
</dbReference>
<dbReference type="RefSeq" id="WP_235992023.1">
    <property type="nucleotide sequence ID" value="NZ_CAIJDE010000040.1"/>
</dbReference>
<comment type="caution">
    <text evidence="8">The sequence shown here is derived from an EMBL/GenBank/DDBJ whole genome shotgun (WGS) entry which is preliminary data.</text>
</comment>
<gene>
    <name evidence="8" type="ORF">FLAPXU55_02106</name>
</gene>
<dbReference type="InterPro" id="IPR012944">
    <property type="entry name" value="SusD_RagB_dom"/>
</dbReference>
<dbReference type="CDD" id="cd08977">
    <property type="entry name" value="SusD"/>
    <property type="match status" value="1"/>
</dbReference>
<keyword evidence="3" id="KW-0732">Signal</keyword>
<evidence type="ECO:0000256" key="1">
    <source>
        <dbReference type="ARBA" id="ARBA00004442"/>
    </source>
</evidence>
<evidence type="ECO:0000259" key="6">
    <source>
        <dbReference type="Pfam" id="PF07980"/>
    </source>
</evidence>
<dbReference type="InterPro" id="IPR033985">
    <property type="entry name" value="SusD-like_N"/>
</dbReference>
<evidence type="ECO:0000313" key="8">
    <source>
        <dbReference type="EMBL" id="CAC9974409.1"/>
    </source>
</evidence>
<dbReference type="AlphaFoldDB" id="A0A9N8J1B6"/>
<evidence type="ECO:0000256" key="4">
    <source>
        <dbReference type="ARBA" id="ARBA00023136"/>
    </source>
</evidence>
<evidence type="ECO:0000256" key="2">
    <source>
        <dbReference type="ARBA" id="ARBA00006275"/>
    </source>
</evidence>
<dbReference type="InterPro" id="IPR011990">
    <property type="entry name" value="TPR-like_helical_dom_sf"/>
</dbReference>
<keyword evidence="9" id="KW-1185">Reference proteome</keyword>
<dbReference type="Proteomes" id="UP000533639">
    <property type="component" value="Unassembled WGS sequence"/>
</dbReference>
<accession>A0A9N8J1B6</accession>
<proteinExistence type="inferred from homology"/>
<evidence type="ECO:0000259" key="7">
    <source>
        <dbReference type="Pfam" id="PF14322"/>
    </source>
</evidence>
<organism evidence="8 9">
    <name type="scientific">Flavobacterium panici</name>
    <dbReference type="NCBI Taxonomy" id="2654843"/>
    <lineage>
        <taxon>Bacteria</taxon>
        <taxon>Pseudomonadati</taxon>
        <taxon>Bacteroidota</taxon>
        <taxon>Flavobacteriia</taxon>
        <taxon>Flavobacteriales</taxon>
        <taxon>Flavobacteriaceae</taxon>
        <taxon>Flavobacterium</taxon>
    </lineage>
</organism>